<keyword evidence="4" id="KW-1185">Reference proteome</keyword>
<gene>
    <name evidence="3" type="ORF">AB1Y20_019826</name>
</gene>
<accession>A0AB34JW94</accession>
<evidence type="ECO:0000313" key="4">
    <source>
        <dbReference type="Proteomes" id="UP001515480"/>
    </source>
</evidence>
<dbReference type="Proteomes" id="UP001515480">
    <property type="component" value="Unassembled WGS sequence"/>
</dbReference>
<feature type="compositionally biased region" description="Basic residues" evidence="1">
    <location>
        <begin position="414"/>
        <end position="425"/>
    </location>
</feature>
<evidence type="ECO:0000256" key="1">
    <source>
        <dbReference type="SAM" id="MobiDB-lite"/>
    </source>
</evidence>
<keyword evidence="2" id="KW-0472">Membrane</keyword>
<name>A0AB34JW94_PRYPA</name>
<feature type="transmembrane region" description="Helical" evidence="2">
    <location>
        <begin position="42"/>
        <end position="70"/>
    </location>
</feature>
<evidence type="ECO:0000313" key="3">
    <source>
        <dbReference type="EMBL" id="KAL1524950.1"/>
    </source>
</evidence>
<keyword evidence="2" id="KW-0812">Transmembrane</keyword>
<keyword evidence="2" id="KW-1133">Transmembrane helix</keyword>
<organism evidence="3 4">
    <name type="scientific">Prymnesium parvum</name>
    <name type="common">Toxic golden alga</name>
    <dbReference type="NCBI Taxonomy" id="97485"/>
    <lineage>
        <taxon>Eukaryota</taxon>
        <taxon>Haptista</taxon>
        <taxon>Haptophyta</taxon>
        <taxon>Prymnesiophyceae</taxon>
        <taxon>Prymnesiales</taxon>
        <taxon>Prymnesiaceae</taxon>
        <taxon>Prymnesium</taxon>
    </lineage>
</organism>
<dbReference type="EMBL" id="JBGBPQ010000004">
    <property type="protein sequence ID" value="KAL1524950.1"/>
    <property type="molecule type" value="Genomic_DNA"/>
</dbReference>
<evidence type="ECO:0000256" key="2">
    <source>
        <dbReference type="SAM" id="Phobius"/>
    </source>
</evidence>
<protein>
    <submittedName>
        <fullName evidence="3">Uncharacterized protein</fullName>
    </submittedName>
</protein>
<reference evidence="3 4" key="1">
    <citation type="journal article" date="2024" name="Science">
        <title>Giant polyketide synthase enzymes in the biosynthesis of giant marine polyether toxins.</title>
        <authorList>
            <person name="Fallon T.R."/>
            <person name="Shende V.V."/>
            <person name="Wierzbicki I.H."/>
            <person name="Pendleton A.L."/>
            <person name="Watervoot N.F."/>
            <person name="Auber R.P."/>
            <person name="Gonzalez D.J."/>
            <person name="Wisecaver J.H."/>
            <person name="Moore B.S."/>
        </authorList>
    </citation>
    <scope>NUCLEOTIDE SEQUENCE [LARGE SCALE GENOMIC DNA]</scope>
    <source>
        <strain evidence="3 4">12B1</strain>
    </source>
</reference>
<dbReference type="AlphaFoldDB" id="A0AB34JW94"/>
<feature type="region of interest" description="Disordered" evidence="1">
    <location>
        <begin position="74"/>
        <end position="102"/>
    </location>
</feature>
<sequence>MEATWAGTVAATAGKVHPAATKEAGMVVVGHKVADAWVGSVAAVRMGVVAMVVGNMVVGLVEAAGVVGVAREGGDVRERRPPSEAAEDEGAEEGSTRTSLSGSFKSRVRSVCQLLEQKTERAKETWEEVKQDIEQKHYKELIGRVRRESAHRTEQAVEKTREVGKAVREAVRQERRLSGGLYIALLATIGFAALREAEWQVRYHRYARFNEFADWTRQMCMDAPWRSETILCQSAQGNWMARQLIRMKLAEREVDNCQRQETEEVHRGWRMSKKPSKKKTALSNGCRHSPCSSRGLSSVLFWLSRDAKSPINKLTFLIGPVKKKLRAIFEDLGRGDLPLSALNARLKTFPDWLLDWALPTFLWPQLRTWGVIIADAPMPAMEECPCDDFSACNCRFPFDMPLCKVPQLASKPPTAKRTRKQRKEARRQEKARLKAARETRVREFGDAVEPDPREVAGELISDTFYEFGSWATDWIDWLLAVELQPISALERFRVKAEDLYAQQCGGLDSGLCAMHTVGTHTVDVKDEL</sequence>
<proteinExistence type="predicted"/>
<comment type="caution">
    <text evidence="3">The sequence shown here is derived from an EMBL/GenBank/DDBJ whole genome shotgun (WGS) entry which is preliminary data.</text>
</comment>
<feature type="transmembrane region" description="Helical" evidence="2">
    <location>
        <begin position="177"/>
        <end position="194"/>
    </location>
</feature>
<feature type="region of interest" description="Disordered" evidence="1">
    <location>
        <begin position="409"/>
        <end position="433"/>
    </location>
</feature>